<organism evidence="2 3">
    <name type="scientific">Paenibacillus suaedae</name>
    <dbReference type="NCBI Taxonomy" id="3077233"/>
    <lineage>
        <taxon>Bacteria</taxon>
        <taxon>Bacillati</taxon>
        <taxon>Bacillota</taxon>
        <taxon>Bacilli</taxon>
        <taxon>Bacillales</taxon>
        <taxon>Paenibacillaceae</taxon>
        <taxon>Paenibacillus</taxon>
    </lineage>
</organism>
<feature type="chain" id="PRO_5042506450" description="YD repeat-containing protein" evidence="1">
    <location>
        <begin position="23"/>
        <end position="552"/>
    </location>
</feature>
<dbReference type="InterPro" id="IPR031325">
    <property type="entry name" value="RHS_repeat"/>
</dbReference>
<dbReference type="Pfam" id="PF05593">
    <property type="entry name" value="RHS_repeat"/>
    <property type="match status" value="1"/>
</dbReference>
<dbReference type="Gene3D" id="2.60.120.260">
    <property type="entry name" value="Galactose-binding domain-like"/>
    <property type="match status" value="3"/>
</dbReference>
<keyword evidence="3" id="KW-1185">Reference proteome</keyword>
<feature type="signal peptide" evidence="1">
    <location>
        <begin position="1"/>
        <end position="22"/>
    </location>
</feature>
<reference evidence="3" key="1">
    <citation type="submission" date="2023-09" db="EMBL/GenBank/DDBJ databases">
        <title>Paenibacillus sp. chi10 Genome sequencing and assembly.</title>
        <authorList>
            <person name="Kim I."/>
        </authorList>
    </citation>
    <scope>NUCLEOTIDE SEQUENCE [LARGE SCALE GENOMIC DNA]</scope>
    <source>
        <strain evidence="3">chi10</strain>
    </source>
</reference>
<dbReference type="Proteomes" id="UP001250538">
    <property type="component" value="Unassembled WGS sequence"/>
</dbReference>
<evidence type="ECO:0000256" key="1">
    <source>
        <dbReference type="SAM" id="SignalP"/>
    </source>
</evidence>
<dbReference type="InterPro" id="IPR006530">
    <property type="entry name" value="YD"/>
</dbReference>
<dbReference type="NCBIfam" id="TIGR01643">
    <property type="entry name" value="YD_repeat_2x"/>
    <property type="match status" value="1"/>
</dbReference>
<keyword evidence="1" id="KW-0732">Signal</keyword>
<evidence type="ECO:0000313" key="2">
    <source>
        <dbReference type="EMBL" id="MDT8975073.1"/>
    </source>
</evidence>
<evidence type="ECO:0008006" key="4">
    <source>
        <dbReference type="Google" id="ProtNLM"/>
    </source>
</evidence>
<dbReference type="EMBL" id="JAVYAA010000001">
    <property type="protein sequence ID" value="MDT8975073.1"/>
    <property type="molecule type" value="Genomic_DNA"/>
</dbReference>
<name>A0AAJ2N0B4_9BACL</name>
<sequence>MKKLFCLFLLLFGLAPVTITSAFSVGMTDYEYDANNNLVKTTANETQTKYEYDKNGNMIGKKIMKNAVTIPKNLVRNPYFKETLETGEAKDWRTETWGAASSSFSIVKFENKNLQKITGEGIVNNGIVAISQIINVTADRDFVTNATLTVEQLNQAKVQLYIDFIGADGSYVGANVTEWDQLTNGGFITLTNHGRVPASAKKAVVYTILRATNDQGSGIINVDSIRFAYSSDHNQVSNPSFHSNLGPEIADDWRKTVWSTGKSLFETARFENNPVQKISASEMGVNDMVAVSQTIKVEKNRDFTISGLFQVEQLKGSKVQLYLDFKDDKDQFIGANITEYEYPTHGQFIVLSNSGTTPANAEKVVVYAIIRSLTNQSSGSMYVDSIHFQYSSERNLLSNPEFLIFPDQDEVGDAWNRGSWLVENNNFQIKRMNQQHVQSIVGSGIQATGILSIIQNVKVDPARSFEVSGAIHIKQLERAKVQLYIDFMDVNNQFIRANITEQSQPTTDFVTLRNNGQVPQGAVRALVYVIIRGTDNQASSSIDIKKLVFKYN</sequence>
<proteinExistence type="predicted"/>
<protein>
    <recommendedName>
        <fullName evidence="4">YD repeat-containing protein</fullName>
    </recommendedName>
</protein>
<comment type="caution">
    <text evidence="2">The sequence shown here is derived from an EMBL/GenBank/DDBJ whole genome shotgun (WGS) entry which is preliminary data.</text>
</comment>
<gene>
    <name evidence="2" type="ORF">RQP50_02310</name>
</gene>
<dbReference type="RefSeq" id="WP_315742930.1">
    <property type="nucleotide sequence ID" value="NZ_JAVYAA010000001.1"/>
</dbReference>
<evidence type="ECO:0000313" key="3">
    <source>
        <dbReference type="Proteomes" id="UP001250538"/>
    </source>
</evidence>
<dbReference type="AlphaFoldDB" id="A0AAJ2N0B4"/>
<accession>A0AAJ2N0B4</accession>